<feature type="transmembrane region" description="Helical" evidence="7">
    <location>
        <begin position="398"/>
        <end position="422"/>
    </location>
</feature>
<feature type="transmembrane region" description="Helical" evidence="7">
    <location>
        <begin position="364"/>
        <end position="386"/>
    </location>
</feature>
<comment type="subcellular location">
    <subcellularLocation>
        <location evidence="1">Membrane</location>
        <topology evidence="1">Multi-pass membrane protein</topology>
    </subcellularLocation>
</comment>
<dbReference type="Proteomes" id="UP000094112">
    <property type="component" value="Unassembled WGS sequence"/>
</dbReference>
<dbReference type="AlphaFoldDB" id="A0A1E3P3L4"/>
<dbReference type="Gene3D" id="1.20.1250.20">
    <property type="entry name" value="MFS general substrate transporter like domains"/>
    <property type="match status" value="2"/>
</dbReference>
<dbReference type="PANTHER" id="PTHR23501:SF47">
    <property type="entry name" value="VACUOLAR BASIC AMINO ACID TRANSPORTER 1"/>
    <property type="match status" value="1"/>
</dbReference>
<dbReference type="GO" id="GO:0000329">
    <property type="term" value="C:fungal-type vacuole membrane"/>
    <property type="evidence" value="ECO:0007669"/>
    <property type="project" value="TreeGrafter"/>
</dbReference>
<feature type="domain" description="Major facilitator superfamily (MFS) profile" evidence="8">
    <location>
        <begin position="70"/>
        <end position="572"/>
    </location>
</feature>
<reference evidence="9 10" key="1">
    <citation type="journal article" date="2016" name="Proc. Natl. Acad. Sci. U.S.A.">
        <title>Comparative genomics of biotechnologically important yeasts.</title>
        <authorList>
            <person name="Riley R."/>
            <person name="Haridas S."/>
            <person name="Wolfe K.H."/>
            <person name="Lopes M.R."/>
            <person name="Hittinger C.T."/>
            <person name="Goeker M."/>
            <person name="Salamov A.A."/>
            <person name="Wisecaver J.H."/>
            <person name="Long T.M."/>
            <person name="Calvey C.H."/>
            <person name="Aerts A.L."/>
            <person name="Barry K.W."/>
            <person name="Choi C."/>
            <person name="Clum A."/>
            <person name="Coughlan A.Y."/>
            <person name="Deshpande S."/>
            <person name="Douglass A.P."/>
            <person name="Hanson S.J."/>
            <person name="Klenk H.-P."/>
            <person name="LaButti K.M."/>
            <person name="Lapidus A."/>
            <person name="Lindquist E.A."/>
            <person name="Lipzen A.M."/>
            <person name="Meier-Kolthoff J.P."/>
            <person name="Ohm R.A."/>
            <person name="Otillar R.P."/>
            <person name="Pangilinan J.L."/>
            <person name="Peng Y."/>
            <person name="Rokas A."/>
            <person name="Rosa C.A."/>
            <person name="Scheuner C."/>
            <person name="Sibirny A.A."/>
            <person name="Slot J.C."/>
            <person name="Stielow J.B."/>
            <person name="Sun H."/>
            <person name="Kurtzman C.P."/>
            <person name="Blackwell M."/>
            <person name="Grigoriev I.V."/>
            <person name="Jeffries T.W."/>
        </authorList>
    </citation>
    <scope>NUCLEOTIDE SEQUENCE [LARGE SCALE GENOMIC DNA]</scope>
    <source>
        <strain evidence="10">ATCC 58044 / CBS 1984 / NCYC 433 / NRRL Y-366-8</strain>
    </source>
</reference>
<dbReference type="Pfam" id="PF07690">
    <property type="entry name" value="MFS_1"/>
    <property type="match status" value="2"/>
</dbReference>
<gene>
    <name evidence="9" type="ORF">WICANDRAFT_78689</name>
</gene>
<dbReference type="OrthoDB" id="10021397at2759"/>
<keyword evidence="5 7" id="KW-0472">Membrane</keyword>
<feature type="transmembrane region" description="Helical" evidence="7">
    <location>
        <begin position="225"/>
        <end position="246"/>
    </location>
</feature>
<dbReference type="STRING" id="683960.A0A1E3P3L4"/>
<feature type="transmembrane region" description="Helical" evidence="7">
    <location>
        <begin position="434"/>
        <end position="463"/>
    </location>
</feature>
<dbReference type="InterPro" id="IPR011701">
    <property type="entry name" value="MFS"/>
</dbReference>
<evidence type="ECO:0000256" key="1">
    <source>
        <dbReference type="ARBA" id="ARBA00004141"/>
    </source>
</evidence>
<keyword evidence="4 7" id="KW-1133">Transmembrane helix</keyword>
<evidence type="ECO:0000256" key="5">
    <source>
        <dbReference type="ARBA" id="ARBA00023136"/>
    </source>
</evidence>
<keyword evidence="10" id="KW-1185">Reference proteome</keyword>
<dbReference type="SUPFAM" id="SSF103473">
    <property type="entry name" value="MFS general substrate transporter"/>
    <property type="match status" value="1"/>
</dbReference>
<organism evidence="9 10">
    <name type="scientific">Wickerhamomyces anomalus (strain ATCC 58044 / CBS 1984 / NCYC 433 / NRRL Y-366-8)</name>
    <name type="common">Yeast</name>
    <name type="synonym">Hansenula anomala</name>
    <dbReference type="NCBI Taxonomy" id="683960"/>
    <lineage>
        <taxon>Eukaryota</taxon>
        <taxon>Fungi</taxon>
        <taxon>Dikarya</taxon>
        <taxon>Ascomycota</taxon>
        <taxon>Saccharomycotina</taxon>
        <taxon>Saccharomycetes</taxon>
        <taxon>Phaffomycetales</taxon>
        <taxon>Wickerhamomycetaceae</taxon>
        <taxon>Wickerhamomyces</taxon>
    </lineage>
</organism>
<evidence type="ECO:0000313" key="9">
    <source>
        <dbReference type="EMBL" id="ODQ60069.1"/>
    </source>
</evidence>
<feature type="transmembrane region" description="Helical" evidence="7">
    <location>
        <begin position="266"/>
        <end position="284"/>
    </location>
</feature>
<accession>A0A1E3P3L4</accession>
<dbReference type="InterPro" id="IPR036259">
    <property type="entry name" value="MFS_trans_sf"/>
</dbReference>
<proteinExistence type="inferred from homology"/>
<evidence type="ECO:0000313" key="10">
    <source>
        <dbReference type="Proteomes" id="UP000094112"/>
    </source>
</evidence>
<dbReference type="PROSITE" id="PS50850">
    <property type="entry name" value="MFS"/>
    <property type="match status" value="1"/>
</dbReference>
<dbReference type="PANTHER" id="PTHR23501">
    <property type="entry name" value="MAJOR FACILITATOR SUPERFAMILY"/>
    <property type="match status" value="1"/>
</dbReference>
<feature type="transmembrane region" description="Helical" evidence="7">
    <location>
        <begin position="549"/>
        <end position="567"/>
    </location>
</feature>
<feature type="compositionally biased region" description="Basic and acidic residues" evidence="6">
    <location>
        <begin position="1"/>
        <end position="26"/>
    </location>
</feature>
<feature type="transmembrane region" description="Helical" evidence="7">
    <location>
        <begin position="135"/>
        <end position="152"/>
    </location>
</feature>
<evidence type="ECO:0000256" key="6">
    <source>
        <dbReference type="SAM" id="MobiDB-lite"/>
    </source>
</evidence>
<dbReference type="RefSeq" id="XP_019039276.1">
    <property type="nucleotide sequence ID" value="XM_019184774.1"/>
</dbReference>
<evidence type="ECO:0000256" key="3">
    <source>
        <dbReference type="ARBA" id="ARBA00022692"/>
    </source>
</evidence>
<sequence length="576" mass="62773">MTNDIQLHDLETNDNHHLDKDHKGDKTTTTTTTILSPDPNESPFKDLETQNQYTPTIIKPLVLDKNFKITLTAVWIGNFLCSLDGTIVSTTMSNIASDFGQSHLVTWIAVSYLLTSTAFQPLYGKTSDILGRKTLLLAAQSLFGLGILLSGVSTNVQTLSLARAISGIGGAGIYALATIIISDVVPLSHRSIFSAGGTIVGSTSQMLGGPIGGLCIATIGWRMMFLIQVPFIVGCIVLTCFCEINVEHIPDGPDRFSKENLKRIDFGGIITLNLIVSSVIFLLSSEYSKFIHNCLVLVLVCSIIGYIYIERYVAIEKIIDVHIIKGQIGALGIINGVNSLSFYMILFITPLYLQLIQNIDVTQIGFYTMFCVISSAVGAVISGLVIKKFSHTEESTMVAGVLVSLISFFIQVIGFTGLHLIVRYIQPENHGGVIWKFGLILSLIIAGLGAGGFGPGVGIFVIGKAGRKDQASANTVVSLIRSLGNVLGISISLSIYTKKVYESLSKYFGSDKSKVFKILIKDSNYIHHGLNEKYIGDVLIIYRRALATSFYPIFVLTFIALVVMVFFQRSVRRLLN</sequence>
<evidence type="ECO:0000256" key="7">
    <source>
        <dbReference type="SAM" id="Phobius"/>
    </source>
</evidence>
<evidence type="ECO:0000256" key="4">
    <source>
        <dbReference type="ARBA" id="ARBA00022989"/>
    </source>
</evidence>
<feature type="transmembrane region" description="Helical" evidence="7">
    <location>
        <begin position="104"/>
        <end position="123"/>
    </location>
</feature>
<protein>
    <recommendedName>
        <fullName evidence="8">Major facilitator superfamily (MFS) profile domain-containing protein</fullName>
    </recommendedName>
</protein>
<feature type="transmembrane region" description="Helical" evidence="7">
    <location>
        <begin position="475"/>
        <end position="496"/>
    </location>
</feature>
<dbReference type="GeneID" id="30202020"/>
<feature type="region of interest" description="Disordered" evidence="6">
    <location>
        <begin position="1"/>
        <end position="47"/>
    </location>
</feature>
<feature type="transmembrane region" description="Helical" evidence="7">
    <location>
        <begin position="164"/>
        <end position="185"/>
    </location>
</feature>
<dbReference type="GO" id="GO:0015174">
    <property type="term" value="F:basic amino acid transmembrane transporter activity"/>
    <property type="evidence" value="ECO:0007669"/>
    <property type="project" value="TreeGrafter"/>
</dbReference>
<feature type="transmembrane region" description="Helical" evidence="7">
    <location>
        <begin position="330"/>
        <end position="352"/>
    </location>
</feature>
<name>A0A1E3P3L4_WICAA</name>
<dbReference type="InterPro" id="IPR020846">
    <property type="entry name" value="MFS_dom"/>
</dbReference>
<dbReference type="EMBL" id="KV454210">
    <property type="protein sequence ID" value="ODQ60069.1"/>
    <property type="molecule type" value="Genomic_DNA"/>
</dbReference>
<evidence type="ECO:0000259" key="8">
    <source>
        <dbReference type="PROSITE" id="PS50850"/>
    </source>
</evidence>
<keyword evidence="3 7" id="KW-0812">Transmembrane</keyword>
<feature type="transmembrane region" description="Helical" evidence="7">
    <location>
        <begin position="290"/>
        <end position="309"/>
    </location>
</feature>
<evidence type="ECO:0000256" key="2">
    <source>
        <dbReference type="ARBA" id="ARBA00008335"/>
    </source>
</evidence>
<comment type="similarity">
    <text evidence="2">Belongs to the major facilitator superfamily.</text>
</comment>